<feature type="transmembrane region" description="Helical" evidence="12">
    <location>
        <begin position="45"/>
        <end position="66"/>
    </location>
</feature>
<feature type="transmembrane region" description="Helical" evidence="12">
    <location>
        <begin position="377"/>
        <end position="397"/>
    </location>
</feature>
<comment type="subcellular location">
    <subcellularLocation>
        <location evidence="1">Cell membrane</location>
        <topology evidence="1">Multi-pass membrane protein</topology>
    </subcellularLocation>
</comment>
<evidence type="ECO:0000256" key="2">
    <source>
        <dbReference type="ARBA" id="ARBA00006434"/>
    </source>
</evidence>
<evidence type="ECO:0000256" key="7">
    <source>
        <dbReference type="ARBA" id="ARBA00023053"/>
    </source>
</evidence>
<feature type="transmembrane region" description="Helical" evidence="12">
    <location>
        <begin position="72"/>
        <end position="92"/>
    </location>
</feature>
<dbReference type="InterPro" id="IPR038377">
    <property type="entry name" value="Na/Glc_symporter_sf"/>
</dbReference>
<feature type="transmembrane region" description="Helical" evidence="12">
    <location>
        <begin position="268"/>
        <end position="296"/>
    </location>
</feature>
<organism evidence="13 14">
    <name type="scientific">Gluconacetobacter sacchari</name>
    <dbReference type="NCBI Taxonomy" id="92759"/>
    <lineage>
        <taxon>Bacteria</taxon>
        <taxon>Pseudomonadati</taxon>
        <taxon>Pseudomonadota</taxon>
        <taxon>Alphaproteobacteria</taxon>
        <taxon>Acetobacterales</taxon>
        <taxon>Acetobacteraceae</taxon>
        <taxon>Gluconacetobacter</taxon>
    </lineage>
</organism>
<dbReference type="GO" id="GO:0006814">
    <property type="term" value="P:sodium ion transport"/>
    <property type="evidence" value="ECO:0007669"/>
    <property type="project" value="UniProtKB-KW"/>
</dbReference>
<feature type="transmembrane region" description="Helical" evidence="12">
    <location>
        <begin position="186"/>
        <end position="204"/>
    </location>
</feature>
<feature type="transmembrane region" description="Helical" evidence="12">
    <location>
        <begin position="157"/>
        <end position="179"/>
    </location>
</feature>
<evidence type="ECO:0000256" key="9">
    <source>
        <dbReference type="ARBA" id="ARBA00023136"/>
    </source>
</evidence>
<keyword evidence="9 12" id="KW-0472">Membrane</keyword>
<keyword evidence="8" id="KW-0406">Ion transport</keyword>
<keyword evidence="7" id="KW-0915">Sodium</keyword>
<dbReference type="PROSITE" id="PS50283">
    <property type="entry name" value="NA_SOLUT_SYMP_3"/>
    <property type="match status" value="1"/>
</dbReference>
<accession>A0A7W4IAJ7</accession>
<evidence type="ECO:0000256" key="6">
    <source>
        <dbReference type="ARBA" id="ARBA00022989"/>
    </source>
</evidence>
<reference evidence="13 14" key="1">
    <citation type="submission" date="2020-04" db="EMBL/GenBank/DDBJ databases">
        <title>Description of novel Gluconacetobacter.</title>
        <authorList>
            <person name="Sombolestani A."/>
        </authorList>
    </citation>
    <scope>NUCLEOTIDE SEQUENCE [LARGE SCALE GENOMIC DNA]</scope>
    <source>
        <strain evidence="13 14">LMG 19747</strain>
    </source>
</reference>
<dbReference type="Proteomes" id="UP000589085">
    <property type="component" value="Unassembled WGS sequence"/>
</dbReference>
<comment type="similarity">
    <text evidence="2 11">Belongs to the sodium:solute symporter (SSF) (TC 2.A.21) family.</text>
</comment>
<evidence type="ECO:0000256" key="1">
    <source>
        <dbReference type="ARBA" id="ARBA00004651"/>
    </source>
</evidence>
<evidence type="ECO:0000256" key="11">
    <source>
        <dbReference type="RuleBase" id="RU362091"/>
    </source>
</evidence>
<gene>
    <name evidence="13" type="ORF">HLH48_03630</name>
</gene>
<dbReference type="InterPro" id="IPR051163">
    <property type="entry name" value="Sodium:Solute_Symporter_SSF"/>
</dbReference>
<keyword evidence="5 12" id="KW-0812">Transmembrane</keyword>
<evidence type="ECO:0000256" key="4">
    <source>
        <dbReference type="ARBA" id="ARBA00022475"/>
    </source>
</evidence>
<dbReference type="CDD" id="cd11493">
    <property type="entry name" value="SLC5sbd_NIS-like_u1"/>
    <property type="match status" value="1"/>
</dbReference>
<dbReference type="InterPro" id="IPR001734">
    <property type="entry name" value="Na/solute_symporter"/>
</dbReference>
<feature type="transmembrane region" description="Helical" evidence="12">
    <location>
        <begin position="6"/>
        <end position="24"/>
    </location>
</feature>
<keyword evidence="4" id="KW-1003">Cell membrane</keyword>
<evidence type="ECO:0000313" key="14">
    <source>
        <dbReference type="Proteomes" id="UP000589085"/>
    </source>
</evidence>
<feature type="transmembrane region" description="Helical" evidence="12">
    <location>
        <begin position="403"/>
        <end position="428"/>
    </location>
</feature>
<evidence type="ECO:0000256" key="10">
    <source>
        <dbReference type="ARBA" id="ARBA00023201"/>
    </source>
</evidence>
<keyword evidence="3" id="KW-0813">Transport</keyword>
<feature type="transmembrane region" description="Helical" evidence="12">
    <location>
        <begin position="224"/>
        <end position="247"/>
    </location>
</feature>
<protein>
    <submittedName>
        <fullName evidence="13">Sodium:proline symporter</fullName>
    </submittedName>
</protein>
<dbReference type="AlphaFoldDB" id="A0A7W4IAJ7"/>
<comment type="caution">
    <text evidence="13">The sequence shown here is derived from an EMBL/GenBank/DDBJ whole genome shotgun (WGS) entry which is preliminary data.</text>
</comment>
<dbReference type="EMBL" id="JABEQJ010000003">
    <property type="protein sequence ID" value="MBB2159275.1"/>
    <property type="molecule type" value="Genomic_DNA"/>
</dbReference>
<feature type="transmembrane region" description="Helical" evidence="12">
    <location>
        <begin position="316"/>
        <end position="337"/>
    </location>
</feature>
<proteinExistence type="inferred from homology"/>
<dbReference type="GO" id="GO:0005886">
    <property type="term" value="C:plasma membrane"/>
    <property type="evidence" value="ECO:0007669"/>
    <property type="project" value="UniProtKB-SubCell"/>
</dbReference>
<evidence type="ECO:0000256" key="5">
    <source>
        <dbReference type="ARBA" id="ARBA00022692"/>
    </source>
</evidence>
<evidence type="ECO:0000256" key="8">
    <source>
        <dbReference type="ARBA" id="ARBA00023065"/>
    </source>
</evidence>
<feature type="transmembrane region" description="Helical" evidence="12">
    <location>
        <begin position="132"/>
        <end position="151"/>
    </location>
</feature>
<feature type="transmembrane region" description="Helical" evidence="12">
    <location>
        <begin position="460"/>
        <end position="480"/>
    </location>
</feature>
<feature type="transmembrane region" description="Helical" evidence="12">
    <location>
        <begin position="435"/>
        <end position="454"/>
    </location>
</feature>
<evidence type="ECO:0000313" key="13">
    <source>
        <dbReference type="EMBL" id="MBB2159275.1"/>
    </source>
</evidence>
<evidence type="ECO:0000256" key="12">
    <source>
        <dbReference type="SAM" id="Phobius"/>
    </source>
</evidence>
<dbReference type="Gene3D" id="1.20.1730.10">
    <property type="entry name" value="Sodium/glucose cotransporter"/>
    <property type="match status" value="1"/>
</dbReference>
<dbReference type="GO" id="GO:0015293">
    <property type="term" value="F:symporter activity"/>
    <property type="evidence" value="ECO:0007669"/>
    <property type="project" value="TreeGrafter"/>
</dbReference>
<keyword evidence="10" id="KW-0739">Sodium transport</keyword>
<dbReference type="Pfam" id="PF00474">
    <property type="entry name" value="SSF"/>
    <property type="match status" value="1"/>
</dbReference>
<dbReference type="RefSeq" id="WP_182996145.1">
    <property type="nucleotide sequence ID" value="NZ_JABEQJ010000003.1"/>
</dbReference>
<sequence length="492" mass="51273">MSTRDLLVMGLYLASLPLLTLWMAGRQKTARSYLGGGHDLPWWGICLSLVATETSTLTVVSVPGVAFRHGMVFVGLAAGYLLGRCLVAWLLLPRYVAGHMHTPYQFLGQRFGATVQRAVSLTFLVTRVIGEAVRLLAGTLPLAMLLAAFHLPHGPLAIMGALMALTLLYTVFGGLKAVIWSDVIQFCTYLLGAILCAAILWHGLPPGTVADLARAGRFHLFDHGTALLADPFAPASALAGGAVLAMASHGTDHLMVQRLLAARSLRDARLALVASALVVGLLFAALSLLGILLSAAPAAGAAGPSPYPSLRGDDIFPYYIVHGAPAGLSGLLVAGILSATMGSLSSTLNALTSAAMTDFPAQCRRVARATGLGDLSLARWLTCAWAALLIAVAQSFGQGATSLVVFGLSVGAYAYGPMLGAFLFGLFAPRADGRAVLAAYGATLAAMGLVELWVRPGGHALAFTWIVPLGVVLFSGFGLLASGCRRFRRAVT</sequence>
<dbReference type="PANTHER" id="PTHR42985">
    <property type="entry name" value="SODIUM-COUPLED MONOCARBOXYLATE TRANSPORTER"/>
    <property type="match status" value="1"/>
</dbReference>
<evidence type="ECO:0000256" key="3">
    <source>
        <dbReference type="ARBA" id="ARBA00022448"/>
    </source>
</evidence>
<name>A0A7W4IAJ7_9PROT</name>
<dbReference type="PANTHER" id="PTHR42985:SF47">
    <property type="entry name" value="INTEGRAL MEMBRANE TRANSPORT PROTEIN"/>
    <property type="match status" value="1"/>
</dbReference>
<keyword evidence="6 12" id="KW-1133">Transmembrane helix</keyword>